<dbReference type="EMBL" id="BK035277">
    <property type="protein sequence ID" value="DAG90774.1"/>
    <property type="molecule type" value="Genomic_DNA"/>
</dbReference>
<protein>
    <submittedName>
        <fullName evidence="1">Uncharacterized protein</fullName>
    </submittedName>
</protein>
<reference evidence="1" key="1">
    <citation type="journal article" date="2021" name="Proc. Natl. Acad. Sci. U.S.A.">
        <title>A Catalog of Tens of Thousands of Viruses from Human Metagenomes Reveals Hidden Associations with Chronic Diseases.</title>
        <authorList>
            <person name="Tisza M.J."/>
            <person name="Buck C.B."/>
        </authorList>
    </citation>
    <scope>NUCLEOTIDE SEQUENCE</scope>
    <source>
        <strain evidence="1">Ct0Ba24</strain>
    </source>
</reference>
<sequence>MSKALTTEGLIKKMAWHVSREVKHYATDFENDRAQLTEAVETGRYGQYIWITRNCGTHLVPVGIAATDPDQSAELLAAIRRTWSDAERREYCITLGPCSHSFQPLRQREARA</sequence>
<evidence type="ECO:0000313" key="1">
    <source>
        <dbReference type="EMBL" id="DAG90774.1"/>
    </source>
</evidence>
<organism evidence="1">
    <name type="scientific">Ackermannviridae sp</name>
    <dbReference type="NCBI Taxonomy" id="2831612"/>
    <lineage>
        <taxon>Viruses</taxon>
        <taxon>Duplodnaviria</taxon>
        <taxon>Heunggongvirae</taxon>
        <taxon>Uroviricota</taxon>
        <taxon>Caudoviricetes</taxon>
        <taxon>Pantevenvirales</taxon>
        <taxon>Ackermannviridae</taxon>
    </lineage>
</organism>
<proteinExistence type="predicted"/>
<name>A0A8S5VLB9_9CAUD</name>
<accession>A0A8S5VLB9</accession>